<protein>
    <submittedName>
        <fullName evidence="2">Uncharacterized protein</fullName>
    </submittedName>
</protein>
<evidence type="ECO:0000313" key="2">
    <source>
        <dbReference type="EMBL" id="MBX48999.1"/>
    </source>
</evidence>
<organism evidence="2">
    <name type="scientific">Rhizophora mucronata</name>
    <name type="common">Asiatic mangrove</name>
    <dbReference type="NCBI Taxonomy" id="61149"/>
    <lineage>
        <taxon>Eukaryota</taxon>
        <taxon>Viridiplantae</taxon>
        <taxon>Streptophyta</taxon>
        <taxon>Embryophyta</taxon>
        <taxon>Tracheophyta</taxon>
        <taxon>Spermatophyta</taxon>
        <taxon>Magnoliopsida</taxon>
        <taxon>eudicotyledons</taxon>
        <taxon>Gunneridae</taxon>
        <taxon>Pentapetalae</taxon>
        <taxon>rosids</taxon>
        <taxon>fabids</taxon>
        <taxon>Malpighiales</taxon>
        <taxon>Rhizophoraceae</taxon>
        <taxon>Rhizophora</taxon>
    </lineage>
</organism>
<name>A0A2P2P2U4_RHIMU</name>
<reference evidence="2" key="1">
    <citation type="submission" date="2018-02" db="EMBL/GenBank/DDBJ databases">
        <title>Rhizophora mucronata_Transcriptome.</title>
        <authorList>
            <person name="Meera S.P."/>
            <person name="Sreeshan A."/>
            <person name="Augustine A."/>
        </authorList>
    </citation>
    <scope>NUCLEOTIDE SEQUENCE</scope>
    <source>
        <tissue evidence="2">Leaf</tissue>
    </source>
</reference>
<keyword evidence="1" id="KW-1133">Transmembrane helix</keyword>
<sequence length="33" mass="4049">MVLKMPLGFGFVLHLSIHLVEHMVFWYLRYLEE</sequence>
<dbReference type="EMBL" id="GGEC01068515">
    <property type="protein sequence ID" value="MBX48999.1"/>
    <property type="molecule type" value="Transcribed_RNA"/>
</dbReference>
<feature type="transmembrane region" description="Helical" evidence="1">
    <location>
        <begin position="7"/>
        <end position="28"/>
    </location>
</feature>
<evidence type="ECO:0000256" key="1">
    <source>
        <dbReference type="SAM" id="Phobius"/>
    </source>
</evidence>
<dbReference type="AlphaFoldDB" id="A0A2P2P2U4"/>
<accession>A0A2P2P2U4</accession>
<proteinExistence type="predicted"/>
<keyword evidence="1" id="KW-0812">Transmembrane</keyword>
<keyword evidence="1" id="KW-0472">Membrane</keyword>